<dbReference type="InterPro" id="IPR002569">
    <property type="entry name" value="Met_Sox_Rdtase_MsrA_dom"/>
</dbReference>
<dbReference type="Proteomes" id="UP000000933">
    <property type="component" value="Chromosome"/>
</dbReference>
<comment type="catalytic activity">
    <reaction evidence="4">
        <text>[thioredoxin]-disulfide + L-methionine + H2O = L-methionine (S)-S-oxide + [thioredoxin]-dithiol</text>
        <dbReference type="Rhea" id="RHEA:19993"/>
        <dbReference type="Rhea" id="RHEA-COMP:10698"/>
        <dbReference type="Rhea" id="RHEA-COMP:10700"/>
        <dbReference type="ChEBI" id="CHEBI:15377"/>
        <dbReference type="ChEBI" id="CHEBI:29950"/>
        <dbReference type="ChEBI" id="CHEBI:50058"/>
        <dbReference type="ChEBI" id="CHEBI:57844"/>
        <dbReference type="ChEBI" id="CHEBI:58772"/>
        <dbReference type="EC" id="1.8.4.11"/>
    </reaction>
</comment>
<evidence type="ECO:0000256" key="1">
    <source>
        <dbReference type="ARBA" id="ARBA00012502"/>
    </source>
</evidence>
<dbReference type="Pfam" id="PF01625">
    <property type="entry name" value="PMSR"/>
    <property type="match status" value="1"/>
</dbReference>
<dbReference type="PANTHER" id="PTHR42799:SF13">
    <property type="entry name" value="PEPTIDE METHIONINE SULFOXIDE REDUCTASE"/>
    <property type="match status" value="1"/>
</dbReference>
<evidence type="ECO:0000256" key="4">
    <source>
        <dbReference type="ARBA" id="ARBA00048782"/>
    </source>
</evidence>
<evidence type="ECO:0000256" key="3">
    <source>
        <dbReference type="ARBA" id="ARBA00047806"/>
    </source>
</evidence>
<dbReference type="EC" id="1.8.4.11" evidence="1"/>
<reference evidence="7" key="2">
    <citation type="submission" date="2010-04" db="EMBL/GenBank/DDBJ databases">
        <title>Genome sequence of Salinibacter ruber M8.</title>
        <authorList>
            <consortium name="Genoscope"/>
        </authorList>
    </citation>
    <scope>NUCLEOTIDE SEQUENCE [LARGE SCALE GENOMIC DNA]</scope>
    <source>
        <strain evidence="7">M8</strain>
    </source>
</reference>
<dbReference type="InterPro" id="IPR050162">
    <property type="entry name" value="MsrA_MetSO_reductase"/>
</dbReference>
<dbReference type="EMBL" id="FP565814">
    <property type="protein sequence ID" value="CBH25911.1"/>
    <property type="molecule type" value="Genomic_DNA"/>
</dbReference>
<keyword evidence="2 6" id="KW-0560">Oxidoreductase</keyword>
<dbReference type="GO" id="GO:0034599">
    <property type="term" value="P:cellular response to oxidative stress"/>
    <property type="evidence" value="ECO:0007669"/>
    <property type="project" value="TreeGrafter"/>
</dbReference>
<comment type="catalytic activity">
    <reaction evidence="3">
        <text>L-methionyl-[protein] + [thioredoxin]-disulfide + H2O = L-methionyl-(S)-S-oxide-[protein] + [thioredoxin]-dithiol</text>
        <dbReference type="Rhea" id="RHEA:14217"/>
        <dbReference type="Rhea" id="RHEA-COMP:10698"/>
        <dbReference type="Rhea" id="RHEA-COMP:10700"/>
        <dbReference type="Rhea" id="RHEA-COMP:12313"/>
        <dbReference type="Rhea" id="RHEA-COMP:12315"/>
        <dbReference type="ChEBI" id="CHEBI:15377"/>
        <dbReference type="ChEBI" id="CHEBI:16044"/>
        <dbReference type="ChEBI" id="CHEBI:29950"/>
        <dbReference type="ChEBI" id="CHEBI:44120"/>
        <dbReference type="ChEBI" id="CHEBI:50058"/>
        <dbReference type="EC" id="1.8.4.11"/>
    </reaction>
</comment>
<dbReference type="HOGENOM" id="CLU_031040_6_1_10"/>
<gene>
    <name evidence="6" type="primary">msrA</name>
    <name evidence="6" type="ordered locus">SRM_02990</name>
</gene>
<evidence type="ECO:0000256" key="2">
    <source>
        <dbReference type="ARBA" id="ARBA00023002"/>
    </source>
</evidence>
<dbReference type="GO" id="GO:0033744">
    <property type="term" value="F:L-methionine:thioredoxin-disulfide S-oxidoreductase activity"/>
    <property type="evidence" value="ECO:0007669"/>
    <property type="project" value="RHEA"/>
</dbReference>
<name>D5HD06_SALRM</name>
<dbReference type="Gene3D" id="3.30.1060.10">
    <property type="entry name" value="Peptide methionine sulphoxide reductase MsrA"/>
    <property type="match status" value="1"/>
</dbReference>
<dbReference type="PATRIC" id="fig|761659.10.peg.3263"/>
<dbReference type="GO" id="GO:0005737">
    <property type="term" value="C:cytoplasm"/>
    <property type="evidence" value="ECO:0007669"/>
    <property type="project" value="TreeGrafter"/>
</dbReference>
<reference evidence="6 7" key="1">
    <citation type="journal article" date="2010" name="ISME J.">
        <title>Fine-scale evolution: genomic, phenotypic and ecological differentiation in two coexisting Salinibacter ruber strains.</title>
        <authorList>
            <person name="Pena A."/>
            <person name="Teeling H."/>
            <person name="Huerta-Cepas J."/>
            <person name="Santos F."/>
            <person name="Yarza P."/>
            <person name="Brito-Echeverria J."/>
            <person name="Lucio M."/>
            <person name="Schmitt-Kopplin P."/>
            <person name="Meseguer I."/>
            <person name="Schenowitz C."/>
            <person name="Dossat C."/>
            <person name="Barbe V."/>
            <person name="Dopazo J."/>
            <person name="Rossello-Mora R."/>
            <person name="Schuler M."/>
            <person name="Glockner F.O."/>
            <person name="Amann R."/>
            <person name="Gabaldon T."/>
            <person name="Anton J."/>
        </authorList>
    </citation>
    <scope>NUCLEOTIDE SEQUENCE [LARGE SCALE GENOMIC DNA]</scope>
    <source>
        <strain evidence="6 7">M8</strain>
    </source>
</reference>
<dbReference type="GO" id="GO:0008113">
    <property type="term" value="F:peptide-methionine (S)-S-oxide reductase activity"/>
    <property type="evidence" value="ECO:0007669"/>
    <property type="project" value="UniProtKB-EC"/>
</dbReference>
<dbReference type="PANTHER" id="PTHR42799">
    <property type="entry name" value="MITOCHONDRIAL PEPTIDE METHIONINE SULFOXIDE REDUCTASE"/>
    <property type="match status" value="1"/>
</dbReference>
<evidence type="ECO:0000313" key="6">
    <source>
        <dbReference type="EMBL" id="CBH25911.1"/>
    </source>
</evidence>
<accession>D5HD06</accession>
<evidence type="ECO:0000259" key="5">
    <source>
        <dbReference type="Pfam" id="PF01625"/>
    </source>
</evidence>
<proteinExistence type="predicted"/>
<dbReference type="KEGG" id="srm:SRM_02990"/>
<feature type="domain" description="Peptide methionine sulphoxide reductase MsrA" evidence="5">
    <location>
        <begin position="57"/>
        <end position="191"/>
    </location>
</feature>
<sequence length="258" mass="27701">MSPPWTRRTLTGATRDFSCPPFHASFLPMPSSSTPPADASMDMPPMDRRAPADLSHAAFGLGCFWGPDALFGAQEGVVRTTVGYAGGGTPAPTYEDIGDHIETVRVAYDPDQISYADLLALFWTAHDPTRAPLKRQYQSALFPATPEQAEQARASRSDVAAAHDGALSTEIIADAPFTRAEPYHQKHKLRRHSAVADPLRAVYPADRAFADSPAAALANGYVGGHRSPTRLTDDAARLGLPTTATEALRTIAADRHRA</sequence>
<evidence type="ECO:0000313" key="7">
    <source>
        <dbReference type="Proteomes" id="UP000000933"/>
    </source>
</evidence>
<dbReference type="InterPro" id="IPR036509">
    <property type="entry name" value="Met_Sox_Rdtase_MsrA_sf"/>
</dbReference>
<organism evidence="6 7">
    <name type="scientific">Salinibacter ruber (strain M8)</name>
    <dbReference type="NCBI Taxonomy" id="761659"/>
    <lineage>
        <taxon>Bacteria</taxon>
        <taxon>Pseudomonadati</taxon>
        <taxon>Rhodothermota</taxon>
        <taxon>Rhodothermia</taxon>
        <taxon>Rhodothermales</taxon>
        <taxon>Salinibacteraceae</taxon>
        <taxon>Salinibacter</taxon>
    </lineage>
</organism>
<protein>
    <recommendedName>
        <fullName evidence="1">peptide-methionine (S)-S-oxide reductase</fullName>
        <ecNumber evidence="1">1.8.4.11</ecNumber>
    </recommendedName>
</protein>
<dbReference type="AlphaFoldDB" id="D5HD06"/>
<dbReference type="SUPFAM" id="SSF55068">
    <property type="entry name" value="Peptide methionine sulfoxide reductase"/>
    <property type="match status" value="1"/>
</dbReference>